<feature type="transmembrane region" description="Helical" evidence="1">
    <location>
        <begin position="171"/>
        <end position="192"/>
    </location>
</feature>
<keyword evidence="3" id="KW-1185">Reference proteome</keyword>
<feature type="transmembrane region" description="Helical" evidence="1">
    <location>
        <begin position="100"/>
        <end position="122"/>
    </location>
</feature>
<dbReference type="Proteomes" id="UP001597102">
    <property type="component" value="Unassembled WGS sequence"/>
</dbReference>
<accession>A0ABW3JBL1</accession>
<name>A0ABW3JBL1_9HYPH</name>
<feature type="transmembrane region" description="Helical" evidence="1">
    <location>
        <begin position="57"/>
        <end position="80"/>
    </location>
</feature>
<proteinExistence type="predicted"/>
<dbReference type="RefSeq" id="WP_379090192.1">
    <property type="nucleotide sequence ID" value="NZ_JBHTJO010000001.1"/>
</dbReference>
<dbReference type="EMBL" id="JBHTJO010000001">
    <property type="protein sequence ID" value="MFD0987840.1"/>
    <property type="molecule type" value="Genomic_DNA"/>
</dbReference>
<keyword evidence="1" id="KW-0812">Transmembrane</keyword>
<comment type="caution">
    <text evidence="2">The sequence shown here is derived from an EMBL/GenBank/DDBJ whole genome shotgun (WGS) entry which is preliminary data.</text>
</comment>
<evidence type="ECO:0008006" key="4">
    <source>
        <dbReference type="Google" id="ProtNLM"/>
    </source>
</evidence>
<organism evidence="2 3">
    <name type="scientific">Methyloligella solikamskensis</name>
    <dbReference type="NCBI Taxonomy" id="1177756"/>
    <lineage>
        <taxon>Bacteria</taxon>
        <taxon>Pseudomonadati</taxon>
        <taxon>Pseudomonadota</taxon>
        <taxon>Alphaproteobacteria</taxon>
        <taxon>Hyphomicrobiales</taxon>
        <taxon>Hyphomicrobiaceae</taxon>
        <taxon>Methyloligella</taxon>
    </lineage>
</organism>
<reference evidence="3" key="1">
    <citation type="journal article" date="2019" name="Int. J. Syst. Evol. Microbiol.">
        <title>The Global Catalogue of Microorganisms (GCM) 10K type strain sequencing project: providing services to taxonomists for standard genome sequencing and annotation.</title>
        <authorList>
            <consortium name="The Broad Institute Genomics Platform"/>
            <consortium name="The Broad Institute Genome Sequencing Center for Infectious Disease"/>
            <person name="Wu L."/>
            <person name="Ma J."/>
        </authorList>
    </citation>
    <scope>NUCLEOTIDE SEQUENCE [LARGE SCALE GENOMIC DNA]</scope>
    <source>
        <strain evidence="3">CCUG 61697</strain>
    </source>
</reference>
<protein>
    <recommendedName>
        <fullName evidence="4">Transmembrane protein</fullName>
    </recommendedName>
</protein>
<evidence type="ECO:0000313" key="3">
    <source>
        <dbReference type="Proteomes" id="UP001597102"/>
    </source>
</evidence>
<evidence type="ECO:0000256" key="1">
    <source>
        <dbReference type="SAM" id="Phobius"/>
    </source>
</evidence>
<sequence length="208" mass="22810">MGLQEAPGSLEGGRDGVPFCAMSRPPDQLDDPTDGRPVGDWRSRYSGGAWCQICSELAYLLLMLFAAITLLFFIGCSLAAESAEHRIVWLESAIPEGMLVWIAVGLSGSIGGITFTLKWLYHSVANNIWNQDRVLWRIIVPVISGLVSTFLAFVIFSNIVFLIRGESLGNVFFAMGFGFVFGYFSDSALAWLKKLADSVFGRTDPTPE</sequence>
<evidence type="ECO:0000313" key="2">
    <source>
        <dbReference type="EMBL" id="MFD0987840.1"/>
    </source>
</evidence>
<feature type="transmembrane region" description="Helical" evidence="1">
    <location>
        <begin position="134"/>
        <end position="159"/>
    </location>
</feature>
<keyword evidence="1" id="KW-1133">Transmembrane helix</keyword>
<keyword evidence="1" id="KW-0472">Membrane</keyword>
<gene>
    <name evidence="2" type="ORF">ACFQ2F_12110</name>
</gene>